<organism evidence="1 2">
    <name type="scientific">Pseudoleptotrichia goodfellowii</name>
    <dbReference type="NCBI Taxonomy" id="157692"/>
    <lineage>
        <taxon>Bacteria</taxon>
        <taxon>Fusobacteriati</taxon>
        <taxon>Fusobacteriota</taxon>
        <taxon>Fusobacteriia</taxon>
        <taxon>Fusobacteriales</taxon>
        <taxon>Leptotrichiaceae</taxon>
        <taxon>Pseudoleptotrichia</taxon>
    </lineage>
</organism>
<dbReference type="OrthoDB" id="80076at2"/>
<dbReference type="STRING" id="714315.GCA_000516535_00751"/>
<proteinExistence type="predicted"/>
<accession>A0A510J967</accession>
<evidence type="ECO:0000313" key="1">
    <source>
        <dbReference type="EMBL" id="BBM35828.1"/>
    </source>
</evidence>
<dbReference type="KEGG" id="lgo:JCM16774_0758"/>
<name>A0A510J967_9FUSO</name>
<dbReference type="AlphaFoldDB" id="A0A510J967"/>
<sequence>MLQNKLIVTSKNDKENIYKISEDKWVIELDGDKINDWNDFYDIMQKEIDVLNYNSKFGRGGHTYDDFATDIALFNEVKKRNAKGMVMILNYTKKFKEVSEEEKGYIYYDTIFTLLLEWYRDLRIVYKQEKPTIDIEMYILIDDNLFKKRPDFKNELIIGIEEDKEEIGNKFKDYKLIKLSASLGMESKIFLEKLKKEVKKIIDRRIKVLLLNPENLYFVYERSILIDIVENILIRKYEEGKEVKIYLIFKNDIF</sequence>
<gene>
    <name evidence="1" type="ORF">JCM16774_0758</name>
</gene>
<evidence type="ECO:0000313" key="2">
    <source>
        <dbReference type="Proteomes" id="UP000321606"/>
    </source>
</evidence>
<reference evidence="1 2" key="1">
    <citation type="submission" date="2019-07" db="EMBL/GenBank/DDBJ databases">
        <title>Complete Genome Sequence of Leptotrichia goodfellowii Strain JCM 16774.</title>
        <authorList>
            <person name="Watanabe S."/>
            <person name="Cui L."/>
        </authorList>
    </citation>
    <scope>NUCLEOTIDE SEQUENCE [LARGE SCALE GENOMIC DNA]</scope>
    <source>
        <strain evidence="1 2">JCM16774</strain>
    </source>
</reference>
<protein>
    <submittedName>
        <fullName evidence="1">Uncharacterized protein</fullName>
    </submittedName>
</protein>
<dbReference type="RefSeq" id="WP_026737296.1">
    <property type="nucleotide sequence ID" value="NZ_AP019822.1"/>
</dbReference>
<dbReference type="EMBL" id="AP019822">
    <property type="protein sequence ID" value="BBM35828.1"/>
    <property type="molecule type" value="Genomic_DNA"/>
</dbReference>
<dbReference type="Proteomes" id="UP000321606">
    <property type="component" value="Chromosome"/>
</dbReference>